<sequence>MQFIRRLRGVALMSALVAGCSSVTPAQNTGPVALTPGTVEYQLRQQQLQNAQSGVNTGMQNPVVTNVNPGAGGIERATVGGAGSSGGNLGGLRTDGTVERPGAGAPATQSVPTPRRRAGS</sequence>
<feature type="chain" id="PRO_5046902835" description="Lipoprotein" evidence="2">
    <location>
        <begin position="27"/>
        <end position="120"/>
    </location>
</feature>
<accession>A0ABT8AH94</accession>
<keyword evidence="2" id="KW-0732">Signal</keyword>
<feature type="compositionally biased region" description="Gly residues" evidence="1">
    <location>
        <begin position="80"/>
        <end position="90"/>
    </location>
</feature>
<dbReference type="PROSITE" id="PS51257">
    <property type="entry name" value="PROKAR_LIPOPROTEIN"/>
    <property type="match status" value="1"/>
</dbReference>
<feature type="region of interest" description="Disordered" evidence="1">
    <location>
        <begin position="53"/>
        <end position="120"/>
    </location>
</feature>
<organism evidence="3 4">
    <name type="scientific">Paeniroseomonas aquatica</name>
    <dbReference type="NCBI Taxonomy" id="373043"/>
    <lineage>
        <taxon>Bacteria</taxon>
        <taxon>Pseudomonadati</taxon>
        <taxon>Pseudomonadota</taxon>
        <taxon>Alphaproteobacteria</taxon>
        <taxon>Acetobacterales</taxon>
        <taxon>Acetobacteraceae</taxon>
        <taxon>Paeniroseomonas</taxon>
    </lineage>
</organism>
<feature type="signal peptide" evidence="2">
    <location>
        <begin position="1"/>
        <end position="26"/>
    </location>
</feature>
<dbReference type="EMBL" id="JAUFPN010000313">
    <property type="protein sequence ID" value="MDN3569000.1"/>
    <property type="molecule type" value="Genomic_DNA"/>
</dbReference>
<gene>
    <name evidence="3" type="ORF">QWZ14_31870</name>
</gene>
<name>A0ABT8AH94_9PROT</name>
<evidence type="ECO:0000313" key="4">
    <source>
        <dbReference type="Proteomes" id="UP001529369"/>
    </source>
</evidence>
<comment type="caution">
    <text evidence="3">The sequence shown here is derived from an EMBL/GenBank/DDBJ whole genome shotgun (WGS) entry which is preliminary data.</text>
</comment>
<evidence type="ECO:0000256" key="1">
    <source>
        <dbReference type="SAM" id="MobiDB-lite"/>
    </source>
</evidence>
<feature type="compositionally biased region" description="Polar residues" evidence="1">
    <location>
        <begin position="53"/>
        <end position="68"/>
    </location>
</feature>
<evidence type="ECO:0008006" key="5">
    <source>
        <dbReference type="Google" id="ProtNLM"/>
    </source>
</evidence>
<dbReference type="Proteomes" id="UP001529369">
    <property type="component" value="Unassembled WGS sequence"/>
</dbReference>
<reference evidence="4" key="1">
    <citation type="journal article" date="2019" name="Int. J. Syst. Evol. Microbiol.">
        <title>The Global Catalogue of Microorganisms (GCM) 10K type strain sequencing project: providing services to taxonomists for standard genome sequencing and annotation.</title>
        <authorList>
            <consortium name="The Broad Institute Genomics Platform"/>
            <consortium name="The Broad Institute Genome Sequencing Center for Infectious Disease"/>
            <person name="Wu L."/>
            <person name="Ma J."/>
        </authorList>
    </citation>
    <scope>NUCLEOTIDE SEQUENCE [LARGE SCALE GENOMIC DNA]</scope>
    <source>
        <strain evidence="4">CECT 7131</strain>
    </source>
</reference>
<protein>
    <recommendedName>
        <fullName evidence="5">Lipoprotein</fullName>
    </recommendedName>
</protein>
<evidence type="ECO:0000256" key="2">
    <source>
        <dbReference type="SAM" id="SignalP"/>
    </source>
</evidence>
<keyword evidence="4" id="KW-1185">Reference proteome</keyword>
<proteinExistence type="predicted"/>
<evidence type="ECO:0000313" key="3">
    <source>
        <dbReference type="EMBL" id="MDN3569000.1"/>
    </source>
</evidence>
<dbReference type="RefSeq" id="WP_290321121.1">
    <property type="nucleotide sequence ID" value="NZ_JAUFPN010000313.1"/>
</dbReference>